<keyword evidence="4" id="KW-1185">Reference proteome</keyword>
<feature type="compositionally biased region" description="Low complexity" evidence="1">
    <location>
        <begin position="363"/>
        <end position="377"/>
    </location>
</feature>
<gene>
    <name evidence="3" type="ORF">ACK2TP_15900</name>
</gene>
<reference evidence="3 4" key="1">
    <citation type="submission" date="2024-12" db="EMBL/GenBank/DDBJ databases">
        <authorList>
            <person name="Lee Y."/>
        </authorList>
    </citation>
    <scope>NUCLEOTIDE SEQUENCE [LARGE SCALE GENOMIC DNA]</scope>
    <source>
        <strain evidence="3 4">03SUJ4</strain>
    </source>
</reference>
<organism evidence="3 4">
    <name type="scientific">Terriglobus aquaticus</name>
    <dbReference type="NCBI Taxonomy" id="940139"/>
    <lineage>
        <taxon>Bacteria</taxon>
        <taxon>Pseudomonadati</taxon>
        <taxon>Acidobacteriota</taxon>
        <taxon>Terriglobia</taxon>
        <taxon>Terriglobales</taxon>
        <taxon>Acidobacteriaceae</taxon>
        <taxon>Terriglobus</taxon>
    </lineage>
</organism>
<feature type="region of interest" description="Disordered" evidence="1">
    <location>
        <begin position="354"/>
        <end position="377"/>
    </location>
</feature>
<evidence type="ECO:0000313" key="4">
    <source>
        <dbReference type="Proteomes" id="UP001634747"/>
    </source>
</evidence>
<dbReference type="InterPro" id="IPR016040">
    <property type="entry name" value="NAD(P)-bd_dom"/>
</dbReference>
<dbReference type="Pfam" id="PF16363">
    <property type="entry name" value="GDP_Man_Dehyd"/>
    <property type="match status" value="1"/>
</dbReference>
<feature type="domain" description="NAD(P)-binding" evidence="2">
    <location>
        <begin position="8"/>
        <end position="331"/>
    </location>
</feature>
<dbReference type="Gene3D" id="3.40.50.720">
    <property type="entry name" value="NAD(P)-binding Rossmann-like Domain"/>
    <property type="match status" value="1"/>
</dbReference>
<dbReference type="SUPFAM" id="SSF51735">
    <property type="entry name" value="NAD(P)-binding Rossmann-fold domains"/>
    <property type="match status" value="1"/>
</dbReference>
<evidence type="ECO:0000313" key="3">
    <source>
        <dbReference type="EMBL" id="MFN2977254.1"/>
    </source>
</evidence>
<protein>
    <submittedName>
        <fullName evidence="3">GDP-mannose 4,6-dehydratase</fullName>
        <ecNumber evidence="3">4.2.1.47</ecNumber>
    </submittedName>
</protein>
<dbReference type="GO" id="GO:0008446">
    <property type="term" value="F:GDP-mannose 4,6-dehydratase activity"/>
    <property type="evidence" value="ECO:0007669"/>
    <property type="project" value="UniProtKB-EC"/>
</dbReference>
<evidence type="ECO:0000256" key="1">
    <source>
        <dbReference type="SAM" id="MobiDB-lite"/>
    </source>
</evidence>
<dbReference type="EMBL" id="JBJYXY010000001">
    <property type="protein sequence ID" value="MFN2977254.1"/>
    <property type="molecule type" value="Genomic_DNA"/>
</dbReference>
<dbReference type="PANTHER" id="PTHR43000">
    <property type="entry name" value="DTDP-D-GLUCOSE 4,6-DEHYDRATASE-RELATED"/>
    <property type="match status" value="1"/>
</dbReference>
<dbReference type="InterPro" id="IPR036291">
    <property type="entry name" value="NAD(P)-bd_dom_sf"/>
</dbReference>
<comment type="caution">
    <text evidence="3">The sequence shown here is derived from an EMBL/GenBank/DDBJ whole genome shotgun (WGS) entry which is preliminary data.</text>
</comment>
<proteinExistence type="predicted"/>
<keyword evidence="3" id="KW-0456">Lyase</keyword>
<dbReference type="RefSeq" id="WP_263414576.1">
    <property type="nucleotide sequence ID" value="NZ_BAABBH010000001.1"/>
</dbReference>
<accession>A0ABW9KN85</accession>
<evidence type="ECO:0000259" key="2">
    <source>
        <dbReference type="Pfam" id="PF16363"/>
    </source>
</evidence>
<dbReference type="Proteomes" id="UP001634747">
    <property type="component" value="Unassembled WGS sequence"/>
</dbReference>
<dbReference type="EC" id="4.2.1.47" evidence="3"/>
<name>A0ABW9KN85_9BACT</name>
<sequence length="377" mass="41226">MAVQREILITGGAGFVGANLAARLLAEGGNNVAIFDNLSRRGTEHNLSWLRTLPQAKNLRYIHGDVRNAQQVSDAARYATQIYHLAAQVAVTTSITDPKCDFDTNALGTFHVLEAARRHGRQPMVFFTSTNKVYGSLESVPVEKAGTRYRATDRKFIGADESTPLDFHSPYGCSKGAADQYVRDYARIYDLPTVVFRMSCIAGQRQFGNEDQGWVAHFLYSVLSGRAITVYGDGLQVRDILHIDDLVNAFVAARDNIGSTAGHVYNVGGGMGRAISIRELLEKIERRVERPARLEFSDTRPGDQPLYVSNTTRLESHTGWKAALSLDQILDSIEAFYSANRGLIAQRPAASADAKPLSDKGFSSALSTPALATAEAR</sequence>